<dbReference type="InterPro" id="IPR024529">
    <property type="entry name" value="ECF_trnsprt_substrate-spec"/>
</dbReference>
<feature type="transmembrane region" description="Helical" evidence="1">
    <location>
        <begin position="72"/>
        <end position="91"/>
    </location>
</feature>
<keyword evidence="1" id="KW-1133">Transmembrane helix</keyword>
<dbReference type="RefSeq" id="WP_078110470.1">
    <property type="nucleotide sequence ID" value="NZ_CP065424.1"/>
</dbReference>
<sequence>MTSKKIVWFALGFAFTVIGSLIKIPAIVGSVGLDAFPSLVIASLFSVGMGGIVAGVGHLLSALLTGFPLGPFHLLIAFEMTFCVLIYGYLYQTGKKKLAAVMFWIGNALISPIPFIFLLNWSFFIVMIPSLMIGAAINIVVALLFVRVFQERLSRVIKRGD</sequence>
<dbReference type="AlphaFoldDB" id="A0A8E2LD72"/>
<reference evidence="2 3" key="1">
    <citation type="submission" date="2017-01" db="EMBL/GenBank/DDBJ databases">
        <title>Draft genome sequence of Bacillus oleronius.</title>
        <authorList>
            <person name="Allam M."/>
        </authorList>
    </citation>
    <scope>NUCLEOTIDE SEQUENCE [LARGE SCALE GENOMIC DNA]</scope>
    <source>
        <strain evidence="2 3">DSM 9356</strain>
    </source>
</reference>
<dbReference type="Gene3D" id="1.10.1760.20">
    <property type="match status" value="1"/>
</dbReference>
<dbReference type="GO" id="GO:0022857">
    <property type="term" value="F:transmembrane transporter activity"/>
    <property type="evidence" value="ECO:0007669"/>
    <property type="project" value="InterPro"/>
</dbReference>
<dbReference type="EMBL" id="MTLA01000165">
    <property type="protein sequence ID" value="OOP67750.1"/>
    <property type="molecule type" value="Genomic_DNA"/>
</dbReference>
<feature type="transmembrane region" description="Helical" evidence="1">
    <location>
        <begin position="39"/>
        <end position="60"/>
    </location>
</feature>
<keyword evidence="1" id="KW-0472">Membrane</keyword>
<comment type="caution">
    <text evidence="2">The sequence shown here is derived from an EMBL/GenBank/DDBJ whole genome shotgun (WGS) entry which is preliminary data.</text>
</comment>
<gene>
    <name evidence="2" type="ORF">BWZ43_14070</name>
</gene>
<protein>
    <submittedName>
        <fullName evidence="2">ECF transporter S component</fullName>
    </submittedName>
</protein>
<evidence type="ECO:0000313" key="3">
    <source>
        <dbReference type="Proteomes" id="UP000189761"/>
    </source>
</evidence>
<evidence type="ECO:0000256" key="1">
    <source>
        <dbReference type="SAM" id="Phobius"/>
    </source>
</evidence>
<name>A0A8E2LD72_9BACI</name>
<dbReference type="Pfam" id="PF12822">
    <property type="entry name" value="ECF_trnsprt"/>
    <property type="match status" value="1"/>
</dbReference>
<keyword evidence="3" id="KW-1185">Reference proteome</keyword>
<evidence type="ECO:0000313" key="2">
    <source>
        <dbReference type="EMBL" id="OOP67750.1"/>
    </source>
</evidence>
<feature type="transmembrane region" description="Helical" evidence="1">
    <location>
        <begin position="98"/>
        <end position="117"/>
    </location>
</feature>
<proteinExistence type="predicted"/>
<organism evidence="2 3">
    <name type="scientific">Heyndrickxia oleronia</name>
    <dbReference type="NCBI Taxonomy" id="38875"/>
    <lineage>
        <taxon>Bacteria</taxon>
        <taxon>Bacillati</taxon>
        <taxon>Bacillota</taxon>
        <taxon>Bacilli</taxon>
        <taxon>Bacillales</taxon>
        <taxon>Bacillaceae</taxon>
        <taxon>Heyndrickxia</taxon>
    </lineage>
</organism>
<feature type="transmembrane region" description="Helical" evidence="1">
    <location>
        <begin position="6"/>
        <end position="27"/>
    </location>
</feature>
<feature type="transmembrane region" description="Helical" evidence="1">
    <location>
        <begin position="123"/>
        <end position="149"/>
    </location>
</feature>
<accession>A0A8E2LD72</accession>
<dbReference type="Proteomes" id="UP000189761">
    <property type="component" value="Unassembled WGS sequence"/>
</dbReference>
<keyword evidence="1" id="KW-0812">Transmembrane</keyword>